<proteinExistence type="predicted"/>
<evidence type="ECO:0000313" key="3">
    <source>
        <dbReference type="Proteomes" id="UP000617340"/>
    </source>
</evidence>
<protein>
    <submittedName>
        <fullName evidence="2">Uncharacterized protein</fullName>
    </submittedName>
</protein>
<sequence length="130" mass="15171">MENGLRGTIIIRRVADIEESSSREEWRTSRNHHHPKSDGHRWNIITRRVTDIKGPSSNHSRSGHQRSIFHIMKESPSPSPSIELDMEDHRGCRYVEGAPLLLRSGYREIIITRYTDIEELSSLEEWTLKI</sequence>
<name>A0A834K2S7_VESGE</name>
<keyword evidence="3" id="KW-1185">Reference proteome</keyword>
<feature type="region of interest" description="Disordered" evidence="1">
    <location>
        <begin position="21"/>
        <end position="43"/>
    </location>
</feature>
<dbReference type="AlphaFoldDB" id="A0A834K2S7"/>
<dbReference type="EMBL" id="JACSDZ010000007">
    <property type="protein sequence ID" value="KAF7399203.1"/>
    <property type="molecule type" value="Genomic_DNA"/>
</dbReference>
<dbReference type="Proteomes" id="UP000617340">
    <property type="component" value="Unassembled WGS sequence"/>
</dbReference>
<organism evidence="2 3">
    <name type="scientific">Vespula germanica</name>
    <name type="common">German yellow jacket</name>
    <name type="synonym">Paravespula germanica</name>
    <dbReference type="NCBI Taxonomy" id="30212"/>
    <lineage>
        <taxon>Eukaryota</taxon>
        <taxon>Metazoa</taxon>
        <taxon>Ecdysozoa</taxon>
        <taxon>Arthropoda</taxon>
        <taxon>Hexapoda</taxon>
        <taxon>Insecta</taxon>
        <taxon>Pterygota</taxon>
        <taxon>Neoptera</taxon>
        <taxon>Endopterygota</taxon>
        <taxon>Hymenoptera</taxon>
        <taxon>Apocrita</taxon>
        <taxon>Aculeata</taxon>
        <taxon>Vespoidea</taxon>
        <taxon>Vespidae</taxon>
        <taxon>Vespinae</taxon>
        <taxon>Vespula</taxon>
    </lineage>
</organism>
<comment type="caution">
    <text evidence="2">The sequence shown here is derived from an EMBL/GenBank/DDBJ whole genome shotgun (WGS) entry which is preliminary data.</text>
</comment>
<gene>
    <name evidence="2" type="ORF">HZH68_007795</name>
</gene>
<evidence type="ECO:0000313" key="2">
    <source>
        <dbReference type="EMBL" id="KAF7399203.1"/>
    </source>
</evidence>
<reference evidence="2" key="1">
    <citation type="journal article" date="2020" name="G3 (Bethesda)">
        <title>High-Quality Assemblies for Three Invasive Social Wasps from the &lt;i&gt;Vespula&lt;/i&gt; Genus.</title>
        <authorList>
            <person name="Harrop T.W.R."/>
            <person name="Guhlin J."/>
            <person name="McLaughlin G.M."/>
            <person name="Permina E."/>
            <person name="Stockwell P."/>
            <person name="Gilligan J."/>
            <person name="Le Lec M.F."/>
            <person name="Gruber M.A.M."/>
            <person name="Quinn O."/>
            <person name="Lovegrove M."/>
            <person name="Duncan E.J."/>
            <person name="Remnant E.J."/>
            <person name="Van Eeckhoven J."/>
            <person name="Graham B."/>
            <person name="Knapp R.A."/>
            <person name="Langford K.W."/>
            <person name="Kronenberg Z."/>
            <person name="Press M.O."/>
            <person name="Eacker S.M."/>
            <person name="Wilson-Rankin E.E."/>
            <person name="Purcell J."/>
            <person name="Lester P.J."/>
            <person name="Dearden P.K."/>
        </authorList>
    </citation>
    <scope>NUCLEOTIDE SEQUENCE</scope>
    <source>
        <strain evidence="2">Linc-1</strain>
    </source>
</reference>
<evidence type="ECO:0000256" key="1">
    <source>
        <dbReference type="SAM" id="MobiDB-lite"/>
    </source>
</evidence>
<accession>A0A834K2S7</accession>